<dbReference type="EMBL" id="BARV01003830">
    <property type="protein sequence ID" value="GAI12277.1"/>
    <property type="molecule type" value="Genomic_DNA"/>
</dbReference>
<accession>X1KYX0</accession>
<dbReference type="AlphaFoldDB" id="X1KYX0"/>
<dbReference type="InterPro" id="IPR029039">
    <property type="entry name" value="Flavoprotein-like_sf"/>
</dbReference>
<feature type="non-terminal residue" evidence="1">
    <location>
        <position position="1"/>
    </location>
</feature>
<gene>
    <name evidence="1" type="ORF">S06H3_08911</name>
</gene>
<comment type="caution">
    <text evidence="1">The sequence shown here is derived from an EMBL/GenBank/DDBJ whole genome shotgun (WGS) entry which is preliminary data.</text>
</comment>
<dbReference type="SUPFAM" id="SSF52218">
    <property type="entry name" value="Flavoproteins"/>
    <property type="match status" value="1"/>
</dbReference>
<name>X1KYX0_9ZZZZ</name>
<organism evidence="1">
    <name type="scientific">marine sediment metagenome</name>
    <dbReference type="NCBI Taxonomy" id="412755"/>
    <lineage>
        <taxon>unclassified sequences</taxon>
        <taxon>metagenomes</taxon>
        <taxon>ecological metagenomes</taxon>
    </lineage>
</organism>
<evidence type="ECO:0008006" key="2">
    <source>
        <dbReference type="Google" id="ProtNLM"/>
    </source>
</evidence>
<dbReference type="Gene3D" id="3.40.50.360">
    <property type="match status" value="1"/>
</dbReference>
<evidence type="ECO:0000313" key="1">
    <source>
        <dbReference type="EMBL" id="GAI12277.1"/>
    </source>
</evidence>
<reference evidence="1" key="1">
    <citation type="journal article" date="2014" name="Front. Microbiol.">
        <title>High frequency of phylogenetically diverse reductive dehalogenase-homologous genes in deep subseafloor sedimentary metagenomes.</title>
        <authorList>
            <person name="Kawai M."/>
            <person name="Futagami T."/>
            <person name="Toyoda A."/>
            <person name="Takaki Y."/>
            <person name="Nishi S."/>
            <person name="Hori S."/>
            <person name="Arai W."/>
            <person name="Tsubouchi T."/>
            <person name="Morono Y."/>
            <person name="Uchiyama I."/>
            <person name="Ito T."/>
            <person name="Fujiyama A."/>
            <person name="Inagaki F."/>
            <person name="Takami H."/>
        </authorList>
    </citation>
    <scope>NUCLEOTIDE SEQUENCE</scope>
    <source>
        <strain evidence="1">Expedition CK06-06</strain>
    </source>
</reference>
<sequence>YDLAIIGTPIWATNISAPIRAYISLNKNNFKNIAFFCSHLGWETKKVFKDMENLCQKTPLALLELTSREVVKGQCIQKVEKFIKNLKEEIKK</sequence>
<proteinExistence type="predicted"/>
<protein>
    <recommendedName>
        <fullName evidence="2">Flavodoxin-like domain-containing protein</fullName>
    </recommendedName>
</protein>